<dbReference type="CDD" id="cd00093">
    <property type="entry name" value="HTH_XRE"/>
    <property type="match status" value="1"/>
</dbReference>
<accession>A0ABS2TJ97</accession>
<dbReference type="Gene3D" id="3.30.450.180">
    <property type="match status" value="1"/>
</dbReference>
<dbReference type="EMBL" id="JADKYB010000001">
    <property type="protein sequence ID" value="MBM9503428.1"/>
    <property type="molecule type" value="Genomic_DNA"/>
</dbReference>
<comment type="caution">
    <text evidence="2">The sequence shown here is derived from an EMBL/GenBank/DDBJ whole genome shotgun (WGS) entry which is preliminary data.</text>
</comment>
<dbReference type="SUPFAM" id="SSF47413">
    <property type="entry name" value="lambda repressor-like DNA-binding domains"/>
    <property type="match status" value="1"/>
</dbReference>
<evidence type="ECO:0000313" key="3">
    <source>
        <dbReference type="Proteomes" id="UP000749040"/>
    </source>
</evidence>
<dbReference type="Gene3D" id="1.10.260.40">
    <property type="entry name" value="lambda repressor-like DNA-binding domains"/>
    <property type="match status" value="1"/>
</dbReference>
<dbReference type="RefSeq" id="WP_205355273.1">
    <property type="nucleotide sequence ID" value="NZ_JADKYB010000001.1"/>
</dbReference>
<dbReference type="PANTHER" id="PTHR35010:SF2">
    <property type="entry name" value="BLL4672 PROTEIN"/>
    <property type="match status" value="1"/>
</dbReference>
<sequence>MFGMHRNNLLGAYLRTCRGRVSPGAVGLEGLGPRRVAGLRREEVALLAGISSNYYLRLEQGRDRHPSEQVLESLARALRLDPTETAHLLALGRPPTRPVDDPRLVAVPASIGRLLEAVGLPAFVQDEHLDVLASNALARALSPALRPGRNRLLSVFLDPDERDLFADWDLVAAHLVASFRTSIAASAGDQRTSELVDELSARDTRFRELWERHAVVNMVDRPPVRFAHPLVGGLTLTRDNLAIDGPNALRLMIYHAAPGSQDHDRLVRLRDAAPSS</sequence>
<evidence type="ECO:0000313" key="2">
    <source>
        <dbReference type="EMBL" id="MBM9503428.1"/>
    </source>
</evidence>
<name>A0ABS2TJ97_9ACTN</name>
<dbReference type="SMART" id="SM00530">
    <property type="entry name" value="HTH_XRE"/>
    <property type="match status" value="1"/>
</dbReference>
<dbReference type="InterPro" id="IPR010982">
    <property type="entry name" value="Lambda_DNA-bd_dom_sf"/>
</dbReference>
<feature type="domain" description="HTH cro/C1-type" evidence="1">
    <location>
        <begin position="34"/>
        <end position="85"/>
    </location>
</feature>
<dbReference type="Pfam" id="PF13560">
    <property type="entry name" value="HTH_31"/>
    <property type="match status" value="1"/>
</dbReference>
<gene>
    <name evidence="2" type="ORF">ITX44_02565</name>
</gene>
<keyword evidence="3" id="KW-1185">Reference proteome</keyword>
<reference evidence="2 3" key="1">
    <citation type="submission" date="2021-01" db="EMBL/GenBank/DDBJ databases">
        <title>Streptomyces acididurans sp. nov., isolated from a peat swamp forest soil.</title>
        <authorList>
            <person name="Chantavorakit T."/>
            <person name="Duangmal K."/>
        </authorList>
    </citation>
    <scope>NUCLEOTIDE SEQUENCE [LARGE SCALE GENOMIC DNA]</scope>
    <source>
        <strain evidence="2 3">KK5PA1</strain>
    </source>
</reference>
<dbReference type="PANTHER" id="PTHR35010">
    <property type="entry name" value="BLL4672 PROTEIN-RELATED"/>
    <property type="match status" value="1"/>
</dbReference>
<dbReference type="Pfam" id="PF17765">
    <property type="entry name" value="MLTR_LBD"/>
    <property type="match status" value="1"/>
</dbReference>
<organism evidence="2 3">
    <name type="scientific">Actinacidiphila acididurans</name>
    <dbReference type="NCBI Taxonomy" id="2784346"/>
    <lineage>
        <taxon>Bacteria</taxon>
        <taxon>Bacillati</taxon>
        <taxon>Actinomycetota</taxon>
        <taxon>Actinomycetes</taxon>
        <taxon>Kitasatosporales</taxon>
        <taxon>Streptomycetaceae</taxon>
        <taxon>Actinacidiphila</taxon>
    </lineage>
</organism>
<dbReference type="Proteomes" id="UP000749040">
    <property type="component" value="Unassembled WGS sequence"/>
</dbReference>
<dbReference type="InterPro" id="IPR001387">
    <property type="entry name" value="Cro/C1-type_HTH"/>
</dbReference>
<dbReference type="PROSITE" id="PS50943">
    <property type="entry name" value="HTH_CROC1"/>
    <property type="match status" value="1"/>
</dbReference>
<protein>
    <submittedName>
        <fullName evidence="2">Helix-turn-helix domain-containing protein</fullName>
    </submittedName>
</protein>
<evidence type="ECO:0000259" key="1">
    <source>
        <dbReference type="PROSITE" id="PS50943"/>
    </source>
</evidence>
<proteinExistence type="predicted"/>
<dbReference type="InterPro" id="IPR041413">
    <property type="entry name" value="MLTR_LBD"/>
</dbReference>